<protein>
    <submittedName>
        <fullName evidence="1">Amidohydrolase 2 domain protein</fullName>
    </submittedName>
</protein>
<keyword evidence="1" id="KW-0378">Hydrolase</keyword>
<dbReference type="Proteomes" id="UP000020773">
    <property type="component" value="Unassembled WGS sequence"/>
</dbReference>
<dbReference type="AlphaFoldDB" id="A0A015VRM2"/>
<name>A0A015VRM2_BACFG</name>
<evidence type="ECO:0000313" key="1">
    <source>
        <dbReference type="EMBL" id="EXY88533.1"/>
    </source>
</evidence>
<sequence>MDVVLWTHKYVPGLLNKVLSEKIVAFLGRRSRCDQLEILRELADYYPSDACILK</sequence>
<accession>A0A015VRM2</accession>
<organism evidence="1 2">
    <name type="scientific">Bacteroides fragilis str. 3998T(B)3</name>
    <dbReference type="NCBI Taxonomy" id="1339316"/>
    <lineage>
        <taxon>Bacteria</taxon>
        <taxon>Pseudomonadati</taxon>
        <taxon>Bacteroidota</taxon>
        <taxon>Bacteroidia</taxon>
        <taxon>Bacteroidales</taxon>
        <taxon>Bacteroidaceae</taxon>
        <taxon>Bacteroides</taxon>
    </lineage>
</organism>
<proteinExistence type="predicted"/>
<reference evidence="1 2" key="1">
    <citation type="submission" date="2014-02" db="EMBL/GenBank/DDBJ databases">
        <authorList>
            <person name="Sears C."/>
            <person name="Carroll K."/>
            <person name="Sack B.R."/>
            <person name="Qadri F."/>
            <person name="Myers L.L."/>
            <person name="Chung G.-T."/>
            <person name="Escheverria P."/>
            <person name="Fraser C.M."/>
            <person name="Sadzewicz L."/>
            <person name="Shefchek K.A."/>
            <person name="Tallon L."/>
            <person name="Das S.P."/>
            <person name="Daugherty S."/>
            <person name="Mongodin E.F."/>
        </authorList>
    </citation>
    <scope>NUCLEOTIDE SEQUENCE [LARGE SCALE GENOMIC DNA]</scope>
    <source>
        <strain evidence="2">3998T(B)3</strain>
    </source>
</reference>
<comment type="caution">
    <text evidence="1">The sequence shown here is derived from an EMBL/GenBank/DDBJ whole genome shotgun (WGS) entry which is preliminary data.</text>
</comment>
<dbReference type="EMBL" id="JGDB01000278">
    <property type="protein sequence ID" value="EXY88533.1"/>
    <property type="molecule type" value="Genomic_DNA"/>
</dbReference>
<evidence type="ECO:0000313" key="2">
    <source>
        <dbReference type="Proteomes" id="UP000020773"/>
    </source>
</evidence>
<dbReference type="GO" id="GO:0016787">
    <property type="term" value="F:hydrolase activity"/>
    <property type="evidence" value="ECO:0007669"/>
    <property type="project" value="UniProtKB-KW"/>
</dbReference>
<gene>
    <name evidence="1" type="ORF">M125_4834</name>
</gene>